<gene>
    <name evidence="2" type="ORF">KP509_39G009400</name>
</gene>
<dbReference type="SUPFAM" id="SSF55811">
    <property type="entry name" value="Nudix"/>
    <property type="match status" value="1"/>
</dbReference>
<dbReference type="EMBL" id="CM035444">
    <property type="protein sequence ID" value="KAH7276495.1"/>
    <property type="molecule type" value="Genomic_DNA"/>
</dbReference>
<dbReference type="Proteomes" id="UP000825935">
    <property type="component" value="Chromosome 39"/>
</dbReference>
<evidence type="ECO:0000259" key="1">
    <source>
        <dbReference type="PROSITE" id="PS51462"/>
    </source>
</evidence>
<evidence type="ECO:0000313" key="3">
    <source>
        <dbReference type="Proteomes" id="UP000825935"/>
    </source>
</evidence>
<protein>
    <recommendedName>
        <fullName evidence="1">Nudix hydrolase domain-containing protein</fullName>
    </recommendedName>
</protein>
<dbReference type="InterPro" id="IPR015797">
    <property type="entry name" value="NUDIX_hydrolase-like_dom_sf"/>
</dbReference>
<dbReference type="Pfam" id="PF14803">
    <property type="entry name" value="Zn_ribbon_Nudix"/>
    <property type="match status" value="1"/>
</dbReference>
<dbReference type="PANTHER" id="PTHR43222">
    <property type="entry name" value="NUDIX HYDROLASE 23"/>
    <property type="match status" value="1"/>
</dbReference>
<dbReference type="OMA" id="FRAICTS"/>
<reference evidence="2" key="1">
    <citation type="submission" date="2021-08" db="EMBL/GenBank/DDBJ databases">
        <title>WGS assembly of Ceratopteris richardii.</title>
        <authorList>
            <person name="Marchant D.B."/>
            <person name="Chen G."/>
            <person name="Jenkins J."/>
            <person name="Shu S."/>
            <person name="Leebens-Mack J."/>
            <person name="Grimwood J."/>
            <person name="Schmutz J."/>
            <person name="Soltis P."/>
            <person name="Soltis D."/>
            <person name="Chen Z.-H."/>
        </authorList>
    </citation>
    <scope>NUCLEOTIDE SEQUENCE</scope>
    <source>
        <strain evidence="2">Whitten #5841</strain>
        <tissue evidence="2">Leaf</tissue>
    </source>
</reference>
<dbReference type="InterPro" id="IPR029401">
    <property type="entry name" value="Nudix_N"/>
</dbReference>
<dbReference type="AlphaFoldDB" id="A0A8T2PYK1"/>
<dbReference type="Gene3D" id="2.20.70.10">
    <property type="match status" value="1"/>
</dbReference>
<sequence length="272" mass="29679">MGGFVVARACGLPSLTALLLRMPELSRCHRGMLAGHPPLIVRRCLPTRFVVPRCSSGQSTSAPHSTVPTSAGFGPKIKFCPACGGSTEQRIPSGEEKPRAICTSCGLVHYQNPKMVVGCLVTYEDKVLLCKRSIEPSYGLWTLPAGYMELGESAVEGAIRETWEEATAMVEVEAPFAQLDIPRIGQSYILFRARLRTLDFSPGVESLECTLFHIDEIPFDQIAFSSVAVALKYYVEDYKAGKFKVHHGVIDKQAGASPSDPSGFVVRNHICF</sequence>
<dbReference type="Pfam" id="PF00293">
    <property type="entry name" value="NUDIX"/>
    <property type="match status" value="1"/>
</dbReference>
<dbReference type="CDD" id="cd04511">
    <property type="entry name" value="NUDIX_Hydrolase"/>
    <property type="match status" value="1"/>
</dbReference>
<accession>A0A8T2PYK1</accession>
<evidence type="ECO:0000313" key="2">
    <source>
        <dbReference type="EMBL" id="KAH7276495.1"/>
    </source>
</evidence>
<dbReference type="PROSITE" id="PS51462">
    <property type="entry name" value="NUDIX"/>
    <property type="match status" value="1"/>
</dbReference>
<name>A0A8T2PYK1_CERRI</name>
<dbReference type="PANTHER" id="PTHR43222:SF2">
    <property type="entry name" value="NUDIX HYDROLASE 23, CHLOROPLASTIC"/>
    <property type="match status" value="1"/>
</dbReference>
<dbReference type="OrthoDB" id="447842at2759"/>
<comment type="caution">
    <text evidence="2">The sequence shown here is derived from an EMBL/GenBank/DDBJ whole genome shotgun (WGS) entry which is preliminary data.</text>
</comment>
<proteinExistence type="predicted"/>
<keyword evidence="3" id="KW-1185">Reference proteome</keyword>
<dbReference type="InterPro" id="IPR000086">
    <property type="entry name" value="NUDIX_hydrolase_dom"/>
</dbReference>
<dbReference type="Gene3D" id="3.90.79.10">
    <property type="entry name" value="Nucleoside Triphosphate Pyrophosphohydrolase"/>
    <property type="match status" value="1"/>
</dbReference>
<organism evidence="2 3">
    <name type="scientific">Ceratopteris richardii</name>
    <name type="common">Triangle waterfern</name>
    <dbReference type="NCBI Taxonomy" id="49495"/>
    <lineage>
        <taxon>Eukaryota</taxon>
        <taxon>Viridiplantae</taxon>
        <taxon>Streptophyta</taxon>
        <taxon>Embryophyta</taxon>
        <taxon>Tracheophyta</taxon>
        <taxon>Polypodiopsida</taxon>
        <taxon>Polypodiidae</taxon>
        <taxon>Polypodiales</taxon>
        <taxon>Pteridineae</taxon>
        <taxon>Pteridaceae</taxon>
        <taxon>Parkerioideae</taxon>
        <taxon>Ceratopteris</taxon>
    </lineage>
</organism>
<feature type="domain" description="Nudix hydrolase" evidence="1">
    <location>
        <begin position="112"/>
        <end position="235"/>
    </location>
</feature>